<sequence length="575" mass="66382">MHYRNFKTVVYLPAWIAKNMTSEKLASDYEFLEKYIGLDKIYLETHREDIDIDKEQILMIKNFLESKGVEVSGGITTVTPDFEGAGGGKRRLFNTMCYTDPAMREKVKEISEYTASLFDEVILDDFYFTNCSCESCIKAKGDRDWVTFRKELMIDVSKNLIVDPAKKVNPKVKMVVKYPNWRESYHFTGYLPKEEQDIFDATYIGTETRSPKYADQHLPEYLSYSLVRYMENAWPDRNGGGWFDIFQCWSSDRYLEQGYLTAFAKAKELMHFEWSNLIDNRFVGGMGIQLKKIDDMLDNVGNPTGVATYIPYESSGENHLEMRFGMIGIPIEATPNFPSDKKNILLTESSACDKDVVEKLSEYVKNGGEAVITTGFLKERGDELRAAGLTEAIVTDRKINVTRYQMTGDWAGYIDDVKPIIFPEIVHGNNESWSLLNGGDGDYHTSLVLMSTYGKGRIFIVSIPDNQADIYRIPRLANDVLKRIVRTNTYASGKDFSMFTYDDGSMIFYRYVKEDVRPAHIKVYNEGDVSIFKDETNDREYKVESCEVWEDFEKHEYKYVDIILFPGEFIKARWK</sequence>
<accession>A0A1T4V847</accession>
<keyword evidence="2" id="KW-1185">Reference proteome</keyword>
<dbReference type="AlphaFoldDB" id="A0A1T4V847"/>
<dbReference type="Proteomes" id="UP000190814">
    <property type="component" value="Unassembled WGS sequence"/>
</dbReference>
<dbReference type="EMBL" id="FUXZ01000003">
    <property type="protein sequence ID" value="SKA61046.1"/>
    <property type="molecule type" value="Genomic_DNA"/>
</dbReference>
<organism evidence="1 2">
    <name type="scientific">Eubacterium uniforme</name>
    <dbReference type="NCBI Taxonomy" id="39495"/>
    <lineage>
        <taxon>Bacteria</taxon>
        <taxon>Bacillati</taxon>
        <taxon>Bacillota</taxon>
        <taxon>Clostridia</taxon>
        <taxon>Eubacteriales</taxon>
        <taxon>Eubacteriaceae</taxon>
        <taxon>Eubacterium</taxon>
    </lineage>
</organism>
<evidence type="ECO:0008006" key="3">
    <source>
        <dbReference type="Google" id="ProtNLM"/>
    </source>
</evidence>
<evidence type="ECO:0000313" key="1">
    <source>
        <dbReference type="EMBL" id="SKA61046.1"/>
    </source>
</evidence>
<dbReference type="STRING" id="39495.SAMN02745111_00358"/>
<evidence type="ECO:0000313" key="2">
    <source>
        <dbReference type="Proteomes" id="UP000190814"/>
    </source>
</evidence>
<proteinExistence type="predicted"/>
<reference evidence="1 2" key="1">
    <citation type="submission" date="2017-02" db="EMBL/GenBank/DDBJ databases">
        <authorList>
            <person name="Peterson S.W."/>
        </authorList>
    </citation>
    <scope>NUCLEOTIDE SEQUENCE [LARGE SCALE GENOMIC DNA]</scope>
    <source>
        <strain evidence="1 2">ATCC 35992</strain>
    </source>
</reference>
<name>A0A1T4V847_9FIRM</name>
<dbReference type="OrthoDB" id="8730636at2"/>
<protein>
    <recommendedName>
        <fullName evidence="3">Permease</fullName>
    </recommendedName>
</protein>
<dbReference type="RefSeq" id="WP_078765252.1">
    <property type="nucleotide sequence ID" value="NZ_FUXZ01000003.1"/>
</dbReference>
<gene>
    <name evidence="1" type="ORF">SAMN02745111_00358</name>
</gene>